<dbReference type="CDD" id="cd06558">
    <property type="entry name" value="crotonase-like"/>
    <property type="match status" value="1"/>
</dbReference>
<proteinExistence type="predicted"/>
<dbReference type="InterPro" id="IPR029045">
    <property type="entry name" value="ClpP/crotonase-like_dom_sf"/>
</dbReference>
<name>A0A9X7V372_9GAMM</name>
<dbReference type="Pfam" id="PF00378">
    <property type="entry name" value="ECH_1"/>
    <property type="match status" value="1"/>
</dbReference>
<dbReference type="GO" id="GO:0003824">
    <property type="term" value="F:catalytic activity"/>
    <property type="evidence" value="ECO:0007669"/>
    <property type="project" value="UniProtKB-ARBA"/>
</dbReference>
<dbReference type="EMBL" id="CP067013">
    <property type="protein sequence ID" value="QQN51285.1"/>
    <property type="molecule type" value="Genomic_DNA"/>
</dbReference>
<dbReference type="AlphaFoldDB" id="A0A9X7V372"/>
<dbReference type="SUPFAM" id="SSF52096">
    <property type="entry name" value="ClpP/crotonase"/>
    <property type="match status" value="1"/>
</dbReference>
<dbReference type="PANTHER" id="PTHR43459">
    <property type="entry name" value="ENOYL-COA HYDRATASE"/>
    <property type="match status" value="1"/>
</dbReference>
<dbReference type="Gene3D" id="3.90.226.10">
    <property type="entry name" value="2-enoyl-CoA Hydratase, Chain A, domain 1"/>
    <property type="match status" value="1"/>
</dbReference>
<dbReference type="PANTHER" id="PTHR43459:SF1">
    <property type="entry name" value="EG:BACN32G11.4 PROTEIN"/>
    <property type="match status" value="1"/>
</dbReference>
<gene>
    <name evidence="1" type="ORF">I6H70_02095</name>
</gene>
<reference evidence="1 2" key="1">
    <citation type="submission" date="2020-12" db="EMBL/GenBank/DDBJ databases">
        <title>FDA dAtabase for Regulatory Grade micrObial Sequences (FDA-ARGOS): Supporting development and validation of Infectious Disease Dx tests.</title>
        <authorList>
            <person name="Sproer C."/>
            <person name="Gronow S."/>
            <person name="Severitt S."/>
            <person name="Schroder I."/>
            <person name="Tallon L."/>
            <person name="Sadzewicz L."/>
            <person name="Zhao X."/>
            <person name="Boylan J."/>
            <person name="Ott S."/>
            <person name="Bowen H."/>
            <person name="Vavikolanu K."/>
            <person name="Mehta A."/>
            <person name="Aluvathingal J."/>
            <person name="Nadendla S."/>
            <person name="Lowell S."/>
            <person name="Myers T."/>
            <person name="Yan Y."/>
            <person name="Sichtig H."/>
        </authorList>
    </citation>
    <scope>NUCLEOTIDE SEQUENCE [LARGE SCALE GENOMIC DNA]</scope>
    <source>
        <strain evidence="1 2">FDAARGOS_1013</strain>
    </source>
</reference>
<dbReference type="Proteomes" id="UP000595933">
    <property type="component" value="Chromosome"/>
</dbReference>
<sequence>MKDHAAPGVSSEPHYAGTTLILGIADGIAWMTFTQADTLNALSPAMAQEFLHACKLLSVQDELKALILQGTGKAFMAGGDLHALRQDTEAAVAAIIPPMNQAVLLLQTMPVIIIARLHGAVAGAGLSLACLADISIAAADTRFVYAYSDIATTCDLGLSWHLVRRVGLNRSIEISLLSRGFDARQAAEWGLVNQVFDGAELESVLEAWTKRLTALPLHVVRETKALLHQANAATLAEQLAHEHQCFLKCARRPEFASRIDQFFLARRT</sequence>
<dbReference type="RefSeq" id="WP_200292149.1">
    <property type="nucleotide sequence ID" value="NZ_CP067013.1"/>
</dbReference>
<organism evidence="1 2">
    <name type="scientific">Stutzerimonas balearica</name>
    <dbReference type="NCBI Taxonomy" id="74829"/>
    <lineage>
        <taxon>Bacteria</taxon>
        <taxon>Pseudomonadati</taxon>
        <taxon>Pseudomonadota</taxon>
        <taxon>Gammaproteobacteria</taxon>
        <taxon>Pseudomonadales</taxon>
        <taxon>Pseudomonadaceae</taxon>
        <taxon>Stutzerimonas</taxon>
    </lineage>
</organism>
<dbReference type="InterPro" id="IPR001753">
    <property type="entry name" value="Enoyl-CoA_hydra/iso"/>
</dbReference>
<accession>A0A9X7V372</accession>
<protein>
    <submittedName>
        <fullName evidence="1">Enoyl-CoA hydratase/isomerase family protein</fullName>
    </submittedName>
</protein>
<evidence type="ECO:0000313" key="2">
    <source>
        <dbReference type="Proteomes" id="UP000595933"/>
    </source>
</evidence>
<evidence type="ECO:0000313" key="1">
    <source>
        <dbReference type="EMBL" id="QQN51285.1"/>
    </source>
</evidence>